<sequence length="70" mass="7907">MYTNDFEAAFSAFLDRHEYDEAENYLFSMVRLAFSAGWQAAGGQPPVPERIYQLLPSAAEEERSGKDGKE</sequence>
<reference evidence="1" key="2">
    <citation type="submission" date="2021-09" db="EMBL/GenBank/DDBJ databases">
        <authorList>
            <person name="Gilroy R."/>
        </authorList>
    </citation>
    <scope>NUCLEOTIDE SEQUENCE</scope>
    <source>
        <strain evidence="1">CHK179-5677</strain>
    </source>
</reference>
<dbReference type="EMBL" id="DYUC01000092">
    <property type="protein sequence ID" value="HJG87175.1"/>
    <property type="molecule type" value="Genomic_DNA"/>
</dbReference>
<dbReference type="Proteomes" id="UP000760668">
    <property type="component" value="Unassembled WGS sequence"/>
</dbReference>
<gene>
    <name evidence="1" type="ORF">K8V01_09170</name>
</gene>
<reference evidence="1" key="1">
    <citation type="journal article" date="2021" name="PeerJ">
        <title>Extensive microbial diversity within the chicken gut microbiome revealed by metagenomics and culture.</title>
        <authorList>
            <person name="Gilroy R."/>
            <person name="Ravi A."/>
            <person name="Getino M."/>
            <person name="Pursley I."/>
            <person name="Horton D.L."/>
            <person name="Alikhan N.F."/>
            <person name="Baker D."/>
            <person name="Gharbi K."/>
            <person name="Hall N."/>
            <person name="Watson M."/>
            <person name="Adriaenssens E.M."/>
            <person name="Foster-Nyarko E."/>
            <person name="Jarju S."/>
            <person name="Secka A."/>
            <person name="Antonio M."/>
            <person name="Oren A."/>
            <person name="Chaudhuri R.R."/>
            <person name="La Ragione R."/>
            <person name="Hildebrand F."/>
            <person name="Pallen M.J."/>
        </authorList>
    </citation>
    <scope>NUCLEOTIDE SEQUENCE</scope>
    <source>
        <strain evidence="1">CHK179-5677</strain>
    </source>
</reference>
<protein>
    <submittedName>
        <fullName evidence="1">Uncharacterized protein</fullName>
    </submittedName>
</protein>
<proteinExistence type="predicted"/>
<evidence type="ECO:0000313" key="2">
    <source>
        <dbReference type="Proteomes" id="UP000760668"/>
    </source>
</evidence>
<name>A0A921MN64_9FIRM</name>
<dbReference type="AlphaFoldDB" id="A0A921MN64"/>
<accession>A0A921MN64</accession>
<dbReference type="RefSeq" id="WP_295370388.1">
    <property type="nucleotide sequence ID" value="NZ_DYUC01000092.1"/>
</dbReference>
<evidence type="ECO:0000313" key="1">
    <source>
        <dbReference type="EMBL" id="HJG87175.1"/>
    </source>
</evidence>
<comment type="caution">
    <text evidence="1">The sequence shown here is derived from an EMBL/GenBank/DDBJ whole genome shotgun (WGS) entry which is preliminary data.</text>
</comment>
<organism evidence="1 2">
    <name type="scientific">Pseudoflavonifractor capillosus</name>
    <dbReference type="NCBI Taxonomy" id="106588"/>
    <lineage>
        <taxon>Bacteria</taxon>
        <taxon>Bacillati</taxon>
        <taxon>Bacillota</taxon>
        <taxon>Clostridia</taxon>
        <taxon>Eubacteriales</taxon>
        <taxon>Oscillospiraceae</taxon>
        <taxon>Pseudoflavonifractor</taxon>
    </lineage>
</organism>